<organism evidence="1 2">
    <name type="scientific">Bifidobacterium scardovii</name>
    <dbReference type="NCBI Taxonomy" id="158787"/>
    <lineage>
        <taxon>Bacteria</taxon>
        <taxon>Bacillati</taxon>
        <taxon>Actinomycetota</taxon>
        <taxon>Actinomycetes</taxon>
        <taxon>Bifidobacteriales</taxon>
        <taxon>Bifidobacteriaceae</taxon>
        <taxon>Bifidobacterium</taxon>
    </lineage>
</organism>
<accession>A0A087DI24</accession>
<gene>
    <name evidence="1" type="ORF">BSCA_0992</name>
</gene>
<dbReference type="GeneID" id="85165980"/>
<dbReference type="STRING" id="158787.BSCA_0992"/>
<protein>
    <submittedName>
        <fullName evidence="1">Uncharacterized protein</fullName>
    </submittedName>
</protein>
<sequence length="234" mass="24802">MVDQIVEVPELIWPGATGDITPEARSALEQMRELHGGTKAFQDAAVSNIIADASSQTMLTLYRLFYSQDQSDNRYMRAGAFAPVSACVARTAQDNQRVNLASGKTLALPFTGMDATSADYSVPAGGAVILNSLSGLYEVSIRGELNAFASQWGANSAHIQLVNAAGGVRDTFRLASSPTDGETYVLSASRVYALAELEGLGLIVRNSGSKTIGVGVLNYFSLSMVRLGDKVART</sequence>
<dbReference type="RefSeq" id="WP_033520063.1">
    <property type="nucleotide sequence ID" value="NZ_CAUPKV010000009.1"/>
</dbReference>
<evidence type="ECO:0000313" key="2">
    <source>
        <dbReference type="Proteomes" id="UP000029033"/>
    </source>
</evidence>
<comment type="caution">
    <text evidence="1">The sequence shown here is derived from an EMBL/GenBank/DDBJ whole genome shotgun (WGS) entry which is preliminary data.</text>
</comment>
<evidence type="ECO:0000313" key="1">
    <source>
        <dbReference type="EMBL" id="KFI95174.1"/>
    </source>
</evidence>
<dbReference type="Proteomes" id="UP000029033">
    <property type="component" value="Unassembled WGS sequence"/>
</dbReference>
<keyword evidence="2" id="KW-1185">Reference proteome</keyword>
<name>A0A087DI24_9BIFI</name>
<dbReference type="EMBL" id="JGZO01000004">
    <property type="protein sequence ID" value="KFI95174.1"/>
    <property type="molecule type" value="Genomic_DNA"/>
</dbReference>
<dbReference type="AlphaFoldDB" id="A0A087DI24"/>
<reference evidence="1 2" key="1">
    <citation type="submission" date="2014-03" db="EMBL/GenBank/DDBJ databases">
        <title>Genomics of Bifidobacteria.</title>
        <authorList>
            <person name="Ventura M."/>
            <person name="Milani C."/>
            <person name="Lugli G.A."/>
        </authorList>
    </citation>
    <scope>NUCLEOTIDE SEQUENCE [LARGE SCALE GENOMIC DNA]</scope>
    <source>
        <strain evidence="1 2">LMG 21589</strain>
    </source>
</reference>
<proteinExistence type="predicted"/>